<comment type="caution">
    <text evidence="2">The sequence shown here is derived from an EMBL/GenBank/DDBJ whole genome shotgun (WGS) entry which is preliminary data.</text>
</comment>
<feature type="region of interest" description="Disordered" evidence="1">
    <location>
        <begin position="172"/>
        <end position="193"/>
    </location>
</feature>
<name>A0A9P1G6R5_9DINO</name>
<dbReference type="EMBL" id="CAMXCT020003058">
    <property type="protein sequence ID" value="CAL1155558.1"/>
    <property type="molecule type" value="Genomic_DNA"/>
</dbReference>
<organism evidence="2">
    <name type="scientific">Cladocopium goreaui</name>
    <dbReference type="NCBI Taxonomy" id="2562237"/>
    <lineage>
        <taxon>Eukaryota</taxon>
        <taxon>Sar</taxon>
        <taxon>Alveolata</taxon>
        <taxon>Dinophyceae</taxon>
        <taxon>Suessiales</taxon>
        <taxon>Symbiodiniaceae</taxon>
        <taxon>Cladocopium</taxon>
    </lineage>
</organism>
<evidence type="ECO:0000256" key="1">
    <source>
        <dbReference type="SAM" id="MobiDB-lite"/>
    </source>
</evidence>
<gene>
    <name evidence="2" type="ORF">C1SCF055_LOCUS28153</name>
</gene>
<evidence type="ECO:0000313" key="2">
    <source>
        <dbReference type="EMBL" id="CAI4002183.1"/>
    </source>
</evidence>
<protein>
    <submittedName>
        <fullName evidence="2">Uncharacterized protein</fullName>
    </submittedName>
</protein>
<keyword evidence="4" id="KW-1185">Reference proteome</keyword>
<dbReference type="AlphaFoldDB" id="A0A9P1G6R5"/>
<dbReference type="Proteomes" id="UP001152797">
    <property type="component" value="Unassembled WGS sequence"/>
</dbReference>
<reference evidence="2" key="1">
    <citation type="submission" date="2022-10" db="EMBL/GenBank/DDBJ databases">
        <authorList>
            <person name="Chen Y."/>
            <person name="Dougan E. K."/>
            <person name="Chan C."/>
            <person name="Rhodes N."/>
            <person name="Thang M."/>
        </authorList>
    </citation>
    <scope>NUCLEOTIDE SEQUENCE</scope>
</reference>
<evidence type="ECO:0000313" key="3">
    <source>
        <dbReference type="EMBL" id="CAL4789495.1"/>
    </source>
</evidence>
<dbReference type="OrthoDB" id="449008at2759"/>
<dbReference type="EMBL" id="CAMXCT030003058">
    <property type="protein sequence ID" value="CAL4789495.1"/>
    <property type="molecule type" value="Genomic_DNA"/>
</dbReference>
<proteinExistence type="predicted"/>
<accession>A0A9P1G6R5</accession>
<sequence>MLKLDHDRLIDENVALTVEIQNLRATQKSNGPPSDNDDGLSDISTDAARKRLLRMVKRAADGSLQVPEDIHKQYMMGGRAEKAKLLKMFIDSGFDKERFIQNVQMTEEDKEQVKFRCWAGWDRYENEQLYWIEEELEAEWAKTTARSRRSETEYQTSAGASAAFESSLAGLSMAPDGVRPEGQSCKTNEKISV</sequence>
<evidence type="ECO:0000313" key="4">
    <source>
        <dbReference type="Proteomes" id="UP001152797"/>
    </source>
</evidence>
<reference evidence="3 4" key="2">
    <citation type="submission" date="2024-05" db="EMBL/GenBank/DDBJ databases">
        <authorList>
            <person name="Chen Y."/>
            <person name="Shah S."/>
            <person name="Dougan E. K."/>
            <person name="Thang M."/>
            <person name="Chan C."/>
        </authorList>
    </citation>
    <scope>NUCLEOTIDE SEQUENCE [LARGE SCALE GENOMIC DNA]</scope>
</reference>
<dbReference type="EMBL" id="CAMXCT010003058">
    <property type="protein sequence ID" value="CAI4002183.1"/>
    <property type="molecule type" value="Genomic_DNA"/>
</dbReference>